<dbReference type="AlphaFoldDB" id="A0A5B7FZA2"/>
<feature type="signal peptide" evidence="1">
    <location>
        <begin position="1"/>
        <end position="29"/>
    </location>
</feature>
<evidence type="ECO:0000313" key="3">
    <source>
        <dbReference type="Proteomes" id="UP000324222"/>
    </source>
</evidence>
<feature type="chain" id="PRO_5023133549" evidence="1">
    <location>
        <begin position="30"/>
        <end position="188"/>
    </location>
</feature>
<keyword evidence="3" id="KW-1185">Reference proteome</keyword>
<organism evidence="2 3">
    <name type="scientific">Portunus trituberculatus</name>
    <name type="common">Swimming crab</name>
    <name type="synonym">Neptunus trituberculatus</name>
    <dbReference type="NCBI Taxonomy" id="210409"/>
    <lineage>
        <taxon>Eukaryota</taxon>
        <taxon>Metazoa</taxon>
        <taxon>Ecdysozoa</taxon>
        <taxon>Arthropoda</taxon>
        <taxon>Crustacea</taxon>
        <taxon>Multicrustacea</taxon>
        <taxon>Malacostraca</taxon>
        <taxon>Eumalacostraca</taxon>
        <taxon>Eucarida</taxon>
        <taxon>Decapoda</taxon>
        <taxon>Pleocyemata</taxon>
        <taxon>Brachyura</taxon>
        <taxon>Eubrachyura</taxon>
        <taxon>Portunoidea</taxon>
        <taxon>Portunidae</taxon>
        <taxon>Portuninae</taxon>
        <taxon>Portunus</taxon>
    </lineage>
</organism>
<evidence type="ECO:0000256" key="1">
    <source>
        <dbReference type="SAM" id="SignalP"/>
    </source>
</evidence>
<accession>A0A5B7FZA2</accession>
<dbReference type="EMBL" id="VSRR010009828">
    <property type="protein sequence ID" value="MPC50946.1"/>
    <property type="molecule type" value="Genomic_DNA"/>
</dbReference>
<proteinExistence type="predicted"/>
<protein>
    <submittedName>
        <fullName evidence="2">Uncharacterized protein</fullName>
    </submittedName>
</protein>
<dbReference type="Proteomes" id="UP000324222">
    <property type="component" value="Unassembled WGS sequence"/>
</dbReference>
<sequence>MSGSTFLTSFLPHFLDSLLLLGPLFDTWSLSSYLTLVPPSSPFITDWGLPLPPLLSSTPTPHSQPWPSITAHPPAPSGPSIIILEMDLHLLSTWMLALLHLGSVTTFSRTTGNPSSRRYWLLPKGDSKFRFGVPAPERTPALAWPSRRKAGCLRKSDIPGGRQRGGEESGYGEDNKVNCLTYVSPATL</sequence>
<keyword evidence="1" id="KW-0732">Signal</keyword>
<comment type="caution">
    <text evidence="2">The sequence shown here is derived from an EMBL/GenBank/DDBJ whole genome shotgun (WGS) entry which is preliminary data.</text>
</comment>
<gene>
    <name evidence="2" type="ORF">E2C01_044782</name>
</gene>
<name>A0A5B7FZA2_PORTR</name>
<evidence type="ECO:0000313" key="2">
    <source>
        <dbReference type="EMBL" id="MPC50946.1"/>
    </source>
</evidence>
<reference evidence="2 3" key="1">
    <citation type="submission" date="2019-05" db="EMBL/GenBank/DDBJ databases">
        <title>Another draft genome of Portunus trituberculatus and its Hox gene families provides insights of decapod evolution.</title>
        <authorList>
            <person name="Jeong J.-H."/>
            <person name="Song I."/>
            <person name="Kim S."/>
            <person name="Choi T."/>
            <person name="Kim D."/>
            <person name="Ryu S."/>
            <person name="Kim W."/>
        </authorList>
    </citation>
    <scope>NUCLEOTIDE SEQUENCE [LARGE SCALE GENOMIC DNA]</scope>
    <source>
        <tissue evidence="2">Muscle</tissue>
    </source>
</reference>